<evidence type="ECO:0000313" key="2">
    <source>
        <dbReference type="Proteomes" id="UP001172911"/>
    </source>
</evidence>
<evidence type="ECO:0000313" key="1">
    <source>
        <dbReference type="EMBL" id="MDO7786973.1"/>
    </source>
</evidence>
<reference evidence="1" key="1">
    <citation type="journal article" date="2023" name="J. Hazard. Mater.">
        <title>Anaerobic biodegradation of pyrene and benzo[a]pyrene by a new sulfate-reducing Desulforamulus aquiferis strain DSA.</title>
        <authorList>
            <person name="Zhang Z."/>
            <person name="Sun J."/>
            <person name="Gong X."/>
            <person name="Wang C."/>
            <person name="Wang H."/>
        </authorList>
    </citation>
    <scope>NUCLEOTIDE SEQUENCE</scope>
    <source>
        <strain evidence="1">DSA</strain>
    </source>
</reference>
<sequence length="115" mass="13101">MSDIAELINESMEKKGSLEFTIDQGDLWKGDIKEYTVFYKINGDSRIKLFRNNKMELVLVRLNDDWMRQAKVNIAGLSGPLEVRLNWDDATSDEIAIKSSGQSDFQSVKAVQIDN</sequence>
<proteinExistence type="predicted"/>
<name>A0AAW7ZCG5_9FIRM</name>
<comment type="caution">
    <text evidence="1">The sequence shown here is derived from an EMBL/GenBank/DDBJ whole genome shotgun (WGS) entry which is preliminary data.</text>
</comment>
<keyword evidence="2" id="KW-1185">Reference proteome</keyword>
<dbReference type="Proteomes" id="UP001172911">
    <property type="component" value="Unassembled WGS sequence"/>
</dbReference>
<protein>
    <submittedName>
        <fullName evidence="1">Uncharacterized protein</fullName>
    </submittedName>
</protein>
<gene>
    <name evidence="1" type="ORF">P6N53_07020</name>
</gene>
<dbReference type="AlphaFoldDB" id="A0AAW7ZCG5"/>
<accession>A0AAW7ZCG5</accession>
<reference evidence="1" key="2">
    <citation type="submission" date="2023-03" db="EMBL/GenBank/DDBJ databases">
        <authorList>
            <person name="Zhang Z."/>
        </authorList>
    </citation>
    <scope>NUCLEOTIDE SEQUENCE</scope>
    <source>
        <strain evidence="1">DSA</strain>
    </source>
</reference>
<organism evidence="1 2">
    <name type="scientific">Desulforamulus aquiferis</name>
    <dbReference type="NCBI Taxonomy" id="1397668"/>
    <lineage>
        <taxon>Bacteria</taxon>
        <taxon>Bacillati</taxon>
        <taxon>Bacillota</taxon>
        <taxon>Clostridia</taxon>
        <taxon>Eubacteriales</taxon>
        <taxon>Peptococcaceae</taxon>
        <taxon>Desulforamulus</taxon>
    </lineage>
</organism>
<dbReference type="EMBL" id="JARPTC010000009">
    <property type="protein sequence ID" value="MDO7786973.1"/>
    <property type="molecule type" value="Genomic_DNA"/>
</dbReference>
<dbReference type="RefSeq" id="WP_304542085.1">
    <property type="nucleotide sequence ID" value="NZ_JARPTC010000009.1"/>
</dbReference>